<gene>
    <name evidence="1" type="ORF">HGB41_23095</name>
</gene>
<comment type="caution">
    <text evidence="1">The sequence shown here is derived from an EMBL/GenBank/DDBJ whole genome shotgun (WGS) entry which is preliminary data.</text>
</comment>
<accession>A0A7Y2P248</accession>
<organism evidence="1 2">
    <name type="scientific">Telluria aromaticivorans</name>
    <dbReference type="NCBI Taxonomy" id="2725995"/>
    <lineage>
        <taxon>Bacteria</taxon>
        <taxon>Pseudomonadati</taxon>
        <taxon>Pseudomonadota</taxon>
        <taxon>Betaproteobacteria</taxon>
        <taxon>Burkholderiales</taxon>
        <taxon>Oxalobacteraceae</taxon>
        <taxon>Telluria group</taxon>
        <taxon>Telluria</taxon>
    </lineage>
</organism>
<dbReference type="Proteomes" id="UP000533905">
    <property type="component" value="Unassembled WGS sequence"/>
</dbReference>
<dbReference type="PANTHER" id="PTHR46546:SF4">
    <property type="entry name" value="SHEWANELLA-LIKE PROTEIN PHOSPHATASE 1"/>
    <property type="match status" value="1"/>
</dbReference>
<keyword evidence="2" id="KW-1185">Reference proteome</keyword>
<evidence type="ECO:0000313" key="1">
    <source>
        <dbReference type="EMBL" id="NNG25873.1"/>
    </source>
</evidence>
<proteinExistence type="predicted"/>
<dbReference type="RefSeq" id="WP_171088660.1">
    <property type="nucleotide sequence ID" value="NZ_JABAIV010000020.1"/>
</dbReference>
<dbReference type="PANTHER" id="PTHR46546">
    <property type="entry name" value="SHEWANELLA-LIKE PROTEIN PHOSPHATASE 1"/>
    <property type="match status" value="1"/>
</dbReference>
<dbReference type="AlphaFoldDB" id="A0A7Y2P248"/>
<dbReference type="SUPFAM" id="SSF56300">
    <property type="entry name" value="Metallo-dependent phosphatases"/>
    <property type="match status" value="1"/>
</dbReference>
<dbReference type="EMBL" id="JABAIV010000020">
    <property type="protein sequence ID" value="NNG25873.1"/>
    <property type="molecule type" value="Genomic_DNA"/>
</dbReference>
<sequence length="192" mass="20449">MYALARMGGQAGAFAPDTLIGHWLRQQPVIIKSGKTVITHGGVSPTVADSGLTVSTLNSAMRRYWSGDMPGKGELDAVVGPAGVTQYRGYLMDGEDRYAAATTSQVGDVLAHFGARRIVVGHTLVDGVTALHQDKVWAMDVNSNTARPEALMIRNGEPLVVAAGASRQLDEHKAGRRRPVLSACLPAKTWQC</sequence>
<evidence type="ECO:0008006" key="3">
    <source>
        <dbReference type="Google" id="ProtNLM"/>
    </source>
</evidence>
<evidence type="ECO:0000313" key="2">
    <source>
        <dbReference type="Proteomes" id="UP000533905"/>
    </source>
</evidence>
<reference evidence="1 2" key="1">
    <citation type="submission" date="2020-04" db="EMBL/GenBank/DDBJ databases">
        <title>Massilia sp. nov., a cold adapted bacteria isolated from Arctic soil.</title>
        <authorList>
            <person name="Son J."/>
            <person name="Ka J.-O."/>
        </authorList>
    </citation>
    <scope>NUCLEOTIDE SEQUENCE [LARGE SCALE GENOMIC DNA]</scope>
    <source>
        <strain evidence="1 2">ML15P13</strain>
    </source>
</reference>
<dbReference type="InterPro" id="IPR029052">
    <property type="entry name" value="Metallo-depent_PP-like"/>
</dbReference>
<name>A0A7Y2P248_9BURK</name>
<dbReference type="Gene3D" id="3.60.21.10">
    <property type="match status" value="1"/>
</dbReference>
<protein>
    <recommendedName>
        <fullName evidence="3">Calcineurin-like phosphoesterase domain-containing protein</fullName>
    </recommendedName>
</protein>